<dbReference type="Gene3D" id="3.40.30.10">
    <property type="entry name" value="Glutaredoxin"/>
    <property type="match status" value="1"/>
</dbReference>
<evidence type="ECO:0000256" key="1">
    <source>
        <dbReference type="ARBA" id="ARBA00007198"/>
    </source>
</evidence>
<dbReference type="NCBIfam" id="TIGR01616">
    <property type="entry name" value="nitro_assoc"/>
    <property type="match status" value="1"/>
</dbReference>
<reference evidence="3 4" key="2">
    <citation type="journal article" date="2021" name="Int. J. Syst. Evol. Microbiol.">
        <title>Roseibium litorale sp. nov., isolated from a tidal flat sediment and proposal for the reclassification of Labrenzia polysiphoniae as Roseibium polysiphoniae comb. nov.</title>
        <authorList>
            <person name="Liu Y."/>
            <person name="Pei T."/>
            <person name="Du J."/>
            <person name="Chao M."/>
            <person name="Deng M.R."/>
            <person name="Zhu H."/>
        </authorList>
    </citation>
    <scope>NUCLEOTIDE SEQUENCE [LARGE SCALE GENOMIC DNA]</scope>
    <source>
        <strain evidence="3 4">4C16A</strain>
    </source>
</reference>
<evidence type="ECO:0000256" key="2">
    <source>
        <dbReference type="PROSITE-ProRule" id="PRU01282"/>
    </source>
</evidence>
<protein>
    <submittedName>
        <fullName evidence="3">Arsenate reductase family protein</fullName>
    </submittedName>
</protein>
<dbReference type="InterPro" id="IPR036249">
    <property type="entry name" value="Thioredoxin-like_sf"/>
</dbReference>
<dbReference type="InterPro" id="IPR006660">
    <property type="entry name" value="Arsenate_reductase-like"/>
</dbReference>
<evidence type="ECO:0000313" key="4">
    <source>
        <dbReference type="Proteomes" id="UP000632063"/>
    </source>
</evidence>
<evidence type="ECO:0000313" key="3">
    <source>
        <dbReference type="EMBL" id="MBD8893323.1"/>
    </source>
</evidence>
<dbReference type="RefSeq" id="WP_192149448.1">
    <property type="nucleotide sequence ID" value="NZ_JACYXI010000012.1"/>
</dbReference>
<name>A0ABR9CRL9_9HYPH</name>
<organism evidence="3 4">
    <name type="scientific">Roseibium litorale</name>
    <dbReference type="NCBI Taxonomy" id="2803841"/>
    <lineage>
        <taxon>Bacteria</taxon>
        <taxon>Pseudomonadati</taxon>
        <taxon>Pseudomonadota</taxon>
        <taxon>Alphaproteobacteria</taxon>
        <taxon>Hyphomicrobiales</taxon>
        <taxon>Stappiaceae</taxon>
        <taxon>Roseibium</taxon>
    </lineage>
</organism>
<comment type="similarity">
    <text evidence="1 2">Belongs to the ArsC family.</text>
</comment>
<dbReference type="SUPFAM" id="SSF52833">
    <property type="entry name" value="Thioredoxin-like"/>
    <property type="match status" value="1"/>
</dbReference>
<gene>
    <name evidence="3" type="ORF">IG616_17395</name>
</gene>
<dbReference type="PANTHER" id="PTHR30041">
    <property type="entry name" value="ARSENATE REDUCTASE"/>
    <property type="match status" value="1"/>
</dbReference>
<keyword evidence="4" id="KW-1185">Reference proteome</keyword>
<dbReference type="Pfam" id="PF03960">
    <property type="entry name" value="ArsC"/>
    <property type="match status" value="1"/>
</dbReference>
<dbReference type="Proteomes" id="UP000632063">
    <property type="component" value="Unassembled WGS sequence"/>
</dbReference>
<dbReference type="EMBL" id="JACYXI010000012">
    <property type="protein sequence ID" value="MBD8893323.1"/>
    <property type="molecule type" value="Genomic_DNA"/>
</dbReference>
<proteinExistence type="inferred from homology"/>
<comment type="caution">
    <text evidence="3">The sequence shown here is derived from an EMBL/GenBank/DDBJ whole genome shotgun (WGS) entry which is preliminary data.</text>
</comment>
<sequence>MATVDFYEKPGCGTNARQKRALQQAGHTVSAHDLLSEPWTAERLRTFFGETPVASWFNPAAAQIKSGVVNPFDFAPDQALALMIEEPLLIRRPLVVALGQTCAGFDREPVLTLLQTFERRDEDLESCRRFASASPCPVPEPDRT</sequence>
<accession>A0ABR9CRL9</accession>
<reference evidence="4" key="1">
    <citation type="submission" date="2020-09" db="EMBL/GenBank/DDBJ databases">
        <title>The genome sequence of strain Labrenzia suaedae 4C16A.</title>
        <authorList>
            <person name="Liu Y."/>
        </authorList>
    </citation>
    <scope>NUCLEOTIDE SEQUENCE [LARGE SCALE GENOMIC DNA]</scope>
    <source>
        <strain evidence="4">4C16A</strain>
    </source>
</reference>
<dbReference type="PANTHER" id="PTHR30041:SF8">
    <property type="entry name" value="PROTEIN YFFB"/>
    <property type="match status" value="1"/>
</dbReference>
<dbReference type="InterPro" id="IPR006503">
    <property type="entry name" value="Nase-assoc"/>
</dbReference>
<dbReference type="PROSITE" id="PS51353">
    <property type="entry name" value="ARSC"/>
    <property type="match status" value="1"/>
</dbReference>